<dbReference type="PROSITE" id="PS50405">
    <property type="entry name" value="GST_CTER"/>
    <property type="match status" value="1"/>
</dbReference>
<dbReference type="Gene3D" id="1.20.1050.10">
    <property type="match status" value="1"/>
</dbReference>
<dbReference type="PANTHER" id="PTHR43968">
    <property type="match status" value="1"/>
</dbReference>
<accession>A0A6N7F1M5</accession>
<dbReference type="InterPro" id="IPR010987">
    <property type="entry name" value="Glutathione-S-Trfase_C-like"/>
</dbReference>
<dbReference type="InterPro" id="IPR004045">
    <property type="entry name" value="Glutathione_S-Trfase_N"/>
</dbReference>
<dbReference type="GO" id="GO:0005737">
    <property type="term" value="C:cytoplasm"/>
    <property type="evidence" value="ECO:0007669"/>
    <property type="project" value="TreeGrafter"/>
</dbReference>
<name>A0A6N7F1M5_9GAMM</name>
<sequence length="214" mass="24289">MNLLSHIRAGLTIVTDPVTVASHRVRLIVAEKSVEAEMVSISLDDPLPEDLMTLNPSGRVPTLLDRDLVLFDERVISEYLDERYPHPALMPIEPIVRAKLRLLVYRIESEWYSRMIELESNSLSANKRKQVIKELRDSVSQLSPLFKQGDFLLSDSMSLLDCAVLPVLWRLPHFGITLPEAAVNNLKGYAADMFGREGFKNALSDYEKELRKKG</sequence>
<reference evidence="3 4" key="1">
    <citation type="submission" date="2019-10" db="EMBL/GenBank/DDBJ databases">
        <title>Cardiobacteriales fam. a chemoheterotrophic member of the order Cardiobacteriales, and proposal of Cardiobacteriales fam. nov.</title>
        <authorList>
            <person name="Wang C."/>
        </authorList>
    </citation>
    <scope>NUCLEOTIDE SEQUENCE [LARGE SCALE GENOMIC DNA]</scope>
    <source>
        <strain evidence="3 4">ML27</strain>
    </source>
</reference>
<dbReference type="SFLD" id="SFLDG00358">
    <property type="entry name" value="Main_(cytGST)"/>
    <property type="match status" value="1"/>
</dbReference>
<evidence type="ECO:0000259" key="2">
    <source>
        <dbReference type="PROSITE" id="PS50405"/>
    </source>
</evidence>
<dbReference type="RefSeq" id="WP_152810690.1">
    <property type="nucleotide sequence ID" value="NZ_WHNW01000010.1"/>
</dbReference>
<dbReference type="InterPro" id="IPR004046">
    <property type="entry name" value="GST_C"/>
</dbReference>
<dbReference type="PROSITE" id="PS50404">
    <property type="entry name" value="GST_NTER"/>
    <property type="match status" value="1"/>
</dbReference>
<dbReference type="AlphaFoldDB" id="A0A6N7F1M5"/>
<dbReference type="Pfam" id="PF13409">
    <property type="entry name" value="GST_N_2"/>
    <property type="match status" value="1"/>
</dbReference>
<dbReference type="FunCoup" id="A0A6N7F1M5">
    <property type="interactions" value="269"/>
</dbReference>
<proteinExistence type="predicted"/>
<evidence type="ECO:0000313" key="3">
    <source>
        <dbReference type="EMBL" id="MPV86698.1"/>
    </source>
</evidence>
<feature type="domain" description="GST N-terminal" evidence="1">
    <location>
        <begin position="9"/>
        <end position="88"/>
    </location>
</feature>
<evidence type="ECO:0000313" key="4">
    <source>
        <dbReference type="Proteomes" id="UP000471298"/>
    </source>
</evidence>
<dbReference type="InParanoid" id="A0A6N7F1M5"/>
<dbReference type="InterPro" id="IPR050983">
    <property type="entry name" value="GST_Omega/HSP26"/>
</dbReference>
<gene>
    <name evidence="3" type="ORF">GCU85_08170</name>
</gene>
<comment type="caution">
    <text evidence="3">The sequence shown here is derived from an EMBL/GenBank/DDBJ whole genome shotgun (WGS) entry which is preliminary data.</text>
</comment>
<keyword evidence="4" id="KW-1185">Reference proteome</keyword>
<dbReference type="InterPro" id="IPR040079">
    <property type="entry name" value="Glutathione_S-Trfase"/>
</dbReference>
<dbReference type="InterPro" id="IPR036249">
    <property type="entry name" value="Thioredoxin-like_sf"/>
</dbReference>
<dbReference type="SUPFAM" id="SSF52833">
    <property type="entry name" value="Thioredoxin-like"/>
    <property type="match status" value="1"/>
</dbReference>
<dbReference type="Proteomes" id="UP000471298">
    <property type="component" value="Unassembled WGS sequence"/>
</dbReference>
<dbReference type="EMBL" id="WHNW01000010">
    <property type="protein sequence ID" value="MPV86698.1"/>
    <property type="molecule type" value="Genomic_DNA"/>
</dbReference>
<feature type="domain" description="GST C-terminal" evidence="2">
    <location>
        <begin position="93"/>
        <end position="214"/>
    </location>
</feature>
<dbReference type="SFLD" id="SFLDS00019">
    <property type="entry name" value="Glutathione_Transferase_(cytos"/>
    <property type="match status" value="1"/>
</dbReference>
<dbReference type="Gene3D" id="3.40.30.10">
    <property type="entry name" value="Glutaredoxin"/>
    <property type="match status" value="1"/>
</dbReference>
<dbReference type="PANTHER" id="PTHR43968:SF6">
    <property type="entry name" value="GLUTATHIONE S-TRANSFERASE OMEGA"/>
    <property type="match status" value="1"/>
</dbReference>
<protein>
    <submittedName>
        <fullName evidence="3">Starvation protein A</fullName>
    </submittedName>
</protein>
<evidence type="ECO:0000259" key="1">
    <source>
        <dbReference type="PROSITE" id="PS50404"/>
    </source>
</evidence>
<dbReference type="InterPro" id="IPR036282">
    <property type="entry name" value="Glutathione-S-Trfase_C_sf"/>
</dbReference>
<dbReference type="SUPFAM" id="SSF47616">
    <property type="entry name" value="GST C-terminal domain-like"/>
    <property type="match status" value="1"/>
</dbReference>
<organism evidence="3 4">
    <name type="scientific">Ostreibacterium oceani</name>
    <dbReference type="NCBI Taxonomy" id="2654998"/>
    <lineage>
        <taxon>Bacteria</taxon>
        <taxon>Pseudomonadati</taxon>
        <taxon>Pseudomonadota</taxon>
        <taxon>Gammaproteobacteria</taxon>
        <taxon>Cardiobacteriales</taxon>
        <taxon>Ostreibacteriaceae</taxon>
        <taxon>Ostreibacterium</taxon>
    </lineage>
</organism>
<dbReference type="Pfam" id="PF00043">
    <property type="entry name" value="GST_C"/>
    <property type="match status" value="1"/>
</dbReference>